<dbReference type="EMBL" id="CM034405">
    <property type="protein sequence ID" value="KAJ0173721.1"/>
    <property type="molecule type" value="Genomic_DNA"/>
</dbReference>
<accession>A0ACC1CQH0</accession>
<sequence>MHPTNRKIVLLIPLFLEYSSVLCISEDYKYYTLEGGDRMPRIGFGTWQAADDVLEQSVELALEAGYRHFDTARAYENEAALGRALKRWIGGDPNKRKELFVVTKLPPGGNRPDLVSEYFNASINDLGLDYIDLYLMHTPFAFEHVPGDLHPKNPDGTMRIDNSTDLLAVWKAIIKLKETGRVKHVGVSNFNEEQLQRISAIEKPACLQVEIHALCQQGPLIEAANKLGIPIVAYSPLGSRALAEALAAKTGRDYPDLLKLPVVQRIAESHGRTPAQILLRHIIQRGLAAIPKSTHAARIKQNISIWDFELTDSEMKDLATLDRGENGRICDFTFFQGIEKHPEFPFKNRLH</sequence>
<name>A0ACC1CQH0_9NEOP</name>
<reference evidence="1 2" key="1">
    <citation type="journal article" date="2021" name="Front. Genet.">
        <title>Chromosome-Level Genome Assembly Reveals Significant Gene Expansion in the Toll and IMD Signaling Pathways of Dendrolimus kikuchii.</title>
        <authorList>
            <person name="Zhou J."/>
            <person name="Wu P."/>
            <person name="Xiong Z."/>
            <person name="Liu N."/>
            <person name="Zhao N."/>
            <person name="Ji M."/>
            <person name="Qiu Y."/>
            <person name="Yang B."/>
        </authorList>
    </citation>
    <scope>NUCLEOTIDE SEQUENCE [LARGE SCALE GENOMIC DNA]</scope>
    <source>
        <strain evidence="1">Ann1</strain>
    </source>
</reference>
<keyword evidence="2" id="KW-1185">Reference proteome</keyword>
<comment type="caution">
    <text evidence="1">The sequence shown here is derived from an EMBL/GenBank/DDBJ whole genome shotgun (WGS) entry which is preliminary data.</text>
</comment>
<dbReference type="Proteomes" id="UP000824533">
    <property type="component" value="Linkage Group LG19"/>
</dbReference>
<evidence type="ECO:0000313" key="1">
    <source>
        <dbReference type="EMBL" id="KAJ0173721.1"/>
    </source>
</evidence>
<evidence type="ECO:0000313" key="2">
    <source>
        <dbReference type="Proteomes" id="UP000824533"/>
    </source>
</evidence>
<protein>
    <submittedName>
        <fullName evidence="1">Uncharacterized protein</fullName>
    </submittedName>
</protein>
<proteinExistence type="predicted"/>
<gene>
    <name evidence="1" type="ORF">K1T71_010870</name>
</gene>
<organism evidence="1 2">
    <name type="scientific">Dendrolimus kikuchii</name>
    <dbReference type="NCBI Taxonomy" id="765133"/>
    <lineage>
        <taxon>Eukaryota</taxon>
        <taxon>Metazoa</taxon>
        <taxon>Ecdysozoa</taxon>
        <taxon>Arthropoda</taxon>
        <taxon>Hexapoda</taxon>
        <taxon>Insecta</taxon>
        <taxon>Pterygota</taxon>
        <taxon>Neoptera</taxon>
        <taxon>Endopterygota</taxon>
        <taxon>Lepidoptera</taxon>
        <taxon>Glossata</taxon>
        <taxon>Ditrysia</taxon>
        <taxon>Bombycoidea</taxon>
        <taxon>Lasiocampidae</taxon>
        <taxon>Dendrolimus</taxon>
    </lineage>
</organism>